<proteinExistence type="predicted"/>
<dbReference type="AlphaFoldDB" id="A0A2P2JHN0"/>
<dbReference type="EMBL" id="GGEC01012498">
    <property type="protein sequence ID" value="MBW92981.1"/>
    <property type="molecule type" value="Transcribed_RNA"/>
</dbReference>
<protein>
    <submittedName>
        <fullName evidence="1">Uncharacterized protein</fullName>
    </submittedName>
</protein>
<reference evidence="1" key="1">
    <citation type="submission" date="2018-02" db="EMBL/GenBank/DDBJ databases">
        <title>Rhizophora mucronata_Transcriptome.</title>
        <authorList>
            <person name="Meera S.P."/>
            <person name="Sreeshan A."/>
            <person name="Augustine A."/>
        </authorList>
    </citation>
    <scope>NUCLEOTIDE SEQUENCE</scope>
    <source>
        <tissue evidence="1">Leaf</tissue>
    </source>
</reference>
<sequence length="33" mass="3934">MCLKQGKLTEHVNRKESKHIHLHVQFIYSNSIN</sequence>
<organism evidence="1">
    <name type="scientific">Rhizophora mucronata</name>
    <name type="common">Asiatic mangrove</name>
    <dbReference type="NCBI Taxonomy" id="61149"/>
    <lineage>
        <taxon>Eukaryota</taxon>
        <taxon>Viridiplantae</taxon>
        <taxon>Streptophyta</taxon>
        <taxon>Embryophyta</taxon>
        <taxon>Tracheophyta</taxon>
        <taxon>Spermatophyta</taxon>
        <taxon>Magnoliopsida</taxon>
        <taxon>eudicotyledons</taxon>
        <taxon>Gunneridae</taxon>
        <taxon>Pentapetalae</taxon>
        <taxon>rosids</taxon>
        <taxon>fabids</taxon>
        <taxon>Malpighiales</taxon>
        <taxon>Rhizophoraceae</taxon>
        <taxon>Rhizophora</taxon>
    </lineage>
</organism>
<name>A0A2P2JHN0_RHIMU</name>
<accession>A0A2P2JHN0</accession>
<evidence type="ECO:0000313" key="1">
    <source>
        <dbReference type="EMBL" id="MBW92981.1"/>
    </source>
</evidence>